<accession>A0A232FAR4</accession>
<dbReference type="AlphaFoldDB" id="A0A232FAR4"/>
<dbReference type="STRING" id="543379.A0A232FAR4"/>
<protein>
    <submittedName>
        <fullName evidence="1">Uncharacterized protein</fullName>
    </submittedName>
</protein>
<organism evidence="1 2">
    <name type="scientific">Trichomalopsis sarcophagae</name>
    <dbReference type="NCBI Taxonomy" id="543379"/>
    <lineage>
        <taxon>Eukaryota</taxon>
        <taxon>Metazoa</taxon>
        <taxon>Ecdysozoa</taxon>
        <taxon>Arthropoda</taxon>
        <taxon>Hexapoda</taxon>
        <taxon>Insecta</taxon>
        <taxon>Pterygota</taxon>
        <taxon>Neoptera</taxon>
        <taxon>Endopterygota</taxon>
        <taxon>Hymenoptera</taxon>
        <taxon>Apocrita</taxon>
        <taxon>Proctotrupomorpha</taxon>
        <taxon>Chalcidoidea</taxon>
        <taxon>Pteromalidae</taxon>
        <taxon>Pteromalinae</taxon>
        <taxon>Trichomalopsis</taxon>
    </lineage>
</organism>
<dbReference type="EMBL" id="NNAY01000586">
    <property type="protein sequence ID" value="OXU27528.1"/>
    <property type="molecule type" value="Genomic_DNA"/>
</dbReference>
<comment type="caution">
    <text evidence="1">The sequence shown here is derived from an EMBL/GenBank/DDBJ whole genome shotgun (WGS) entry which is preliminary data.</text>
</comment>
<dbReference type="Proteomes" id="UP000215335">
    <property type="component" value="Unassembled WGS sequence"/>
</dbReference>
<evidence type="ECO:0000313" key="1">
    <source>
        <dbReference type="EMBL" id="OXU27528.1"/>
    </source>
</evidence>
<gene>
    <name evidence="1" type="ORF">TSAR_001611</name>
</gene>
<name>A0A232FAR4_9HYME</name>
<evidence type="ECO:0000313" key="2">
    <source>
        <dbReference type="Proteomes" id="UP000215335"/>
    </source>
</evidence>
<sequence length="50" mass="5377">MFSSGAAPIVVLSQNTKRDSGKKVQKENIQAGKDIIMQACQCKTGNTLTH</sequence>
<reference evidence="1 2" key="1">
    <citation type="journal article" date="2017" name="Curr. Biol.">
        <title>The Evolution of Venom by Co-option of Single-Copy Genes.</title>
        <authorList>
            <person name="Martinson E.O."/>
            <person name="Mrinalini"/>
            <person name="Kelkar Y.D."/>
            <person name="Chang C.H."/>
            <person name="Werren J.H."/>
        </authorList>
    </citation>
    <scope>NUCLEOTIDE SEQUENCE [LARGE SCALE GENOMIC DNA]</scope>
    <source>
        <strain evidence="1 2">Alberta</strain>
        <tissue evidence="1">Whole body</tissue>
    </source>
</reference>
<proteinExistence type="predicted"/>
<keyword evidence="2" id="KW-1185">Reference proteome</keyword>